<sequence length="158" mass="17876">MYICGRYDMLIISFDLADEIFTEVPNVDFNVDQKIGDFHLTVLGDCLVAAITLPHQNGGAIRIWVMKEYNTNESWMKEFIIGAYTTTTNSGIQHLQPLIKVLCLSKNGELLMDYRWGNLVSYDPQNGVFRLLKFQGISNLFQGVPNLFQTIVHVGGLN</sequence>
<dbReference type="EMBL" id="MJEQ01002551">
    <property type="protein sequence ID" value="OIT27053.1"/>
    <property type="molecule type" value="Genomic_DNA"/>
</dbReference>
<name>A0A1J6KAH6_NICAT</name>
<keyword evidence="2" id="KW-1185">Reference proteome</keyword>
<reference evidence="1" key="1">
    <citation type="submission" date="2016-11" db="EMBL/GenBank/DDBJ databases">
        <title>The genome of Nicotiana attenuata.</title>
        <authorList>
            <person name="Xu S."/>
            <person name="Brockmoeller T."/>
            <person name="Gaquerel E."/>
            <person name="Navarro A."/>
            <person name="Kuhl H."/>
            <person name="Gase K."/>
            <person name="Ling Z."/>
            <person name="Zhou W."/>
            <person name="Kreitzer C."/>
            <person name="Stanke M."/>
            <person name="Tang H."/>
            <person name="Lyons E."/>
            <person name="Pandey P."/>
            <person name="Pandey S.P."/>
            <person name="Timmermann B."/>
            <person name="Baldwin I.T."/>
        </authorList>
    </citation>
    <scope>NUCLEOTIDE SEQUENCE [LARGE SCALE GENOMIC DNA]</scope>
    <source>
        <strain evidence="1">UT</strain>
    </source>
</reference>
<organism evidence="1 2">
    <name type="scientific">Nicotiana attenuata</name>
    <name type="common">Coyote tobacco</name>
    <dbReference type="NCBI Taxonomy" id="49451"/>
    <lineage>
        <taxon>Eukaryota</taxon>
        <taxon>Viridiplantae</taxon>
        <taxon>Streptophyta</taxon>
        <taxon>Embryophyta</taxon>
        <taxon>Tracheophyta</taxon>
        <taxon>Spermatophyta</taxon>
        <taxon>Magnoliopsida</taxon>
        <taxon>eudicotyledons</taxon>
        <taxon>Gunneridae</taxon>
        <taxon>Pentapetalae</taxon>
        <taxon>asterids</taxon>
        <taxon>lamiids</taxon>
        <taxon>Solanales</taxon>
        <taxon>Solanaceae</taxon>
        <taxon>Nicotianoideae</taxon>
        <taxon>Nicotianeae</taxon>
        <taxon>Nicotiana</taxon>
    </lineage>
</organism>
<protein>
    <submittedName>
        <fullName evidence="1">F-box protein</fullName>
    </submittedName>
</protein>
<evidence type="ECO:0000313" key="2">
    <source>
        <dbReference type="Proteomes" id="UP000187609"/>
    </source>
</evidence>
<dbReference type="OMA" id="EVEIWIM"/>
<comment type="caution">
    <text evidence="1">The sequence shown here is derived from an EMBL/GenBank/DDBJ whole genome shotgun (WGS) entry which is preliminary data.</text>
</comment>
<dbReference type="Proteomes" id="UP000187609">
    <property type="component" value="Unassembled WGS sequence"/>
</dbReference>
<proteinExistence type="predicted"/>
<accession>A0A1J6KAH6</accession>
<evidence type="ECO:0000313" key="1">
    <source>
        <dbReference type="EMBL" id="OIT27053.1"/>
    </source>
</evidence>
<gene>
    <name evidence="1" type="ORF">A4A49_55261</name>
</gene>
<dbReference type="AlphaFoldDB" id="A0A1J6KAH6"/>
<dbReference type="Gramene" id="OIT27053">
    <property type="protein sequence ID" value="OIT27053"/>
    <property type="gene ID" value="A4A49_55261"/>
</dbReference>